<accession>A0ABR0KG24</accession>
<evidence type="ECO:0000259" key="12">
    <source>
        <dbReference type="Pfam" id="PF09298"/>
    </source>
</evidence>
<gene>
    <name evidence="13" type="ORF">LTR24_002999</name>
</gene>
<evidence type="ECO:0000313" key="14">
    <source>
        <dbReference type="Proteomes" id="UP001345013"/>
    </source>
</evidence>
<feature type="domain" description="Fumarylacetoacetase N-terminal" evidence="12">
    <location>
        <begin position="9"/>
        <end position="108"/>
    </location>
</feature>
<comment type="similarity">
    <text evidence="2 10">Belongs to the FAH family.</text>
</comment>
<dbReference type="InterPro" id="IPR036663">
    <property type="entry name" value="Fumarylacetoacetase_C_sf"/>
</dbReference>
<comment type="cofactor">
    <cofactor evidence="10">
        <name>Mg(2+)</name>
        <dbReference type="ChEBI" id="CHEBI:18420"/>
    </cofactor>
    <cofactor evidence="10">
        <name>Ca(2+)</name>
        <dbReference type="ChEBI" id="CHEBI:29108"/>
    </cofactor>
</comment>
<evidence type="ECO:0000256" key="10">
    <source>
        <dbReference type="RuleBase" id="RU366008"/>
    </source>
</evidence>
<dbReference type="Pfam" id="PF01557">
    <property type="entry name" value="FAA_hydrolase"/>
    <property type="match status" value="1"/>
</dbReference>
<dbReference type="SUPFAM" id="SSF63433">
    <property type="entry name" value="Fumarylacetoacetate hydrolase, FAH, N-terminal domain"/>
    <property type="match status" value="1"/>
</dbReference>
<dbReference type="Gene3D" id="2.30.30.230">
    <property type="entry name" value="Fumarylacetoacetase, N-terminal domain"/>
    <property type="match status" value="1"/>
</dbReference>
<reference evidence="13 14" key="1">
    <citation type="submission" date="2023-08" db="EMBL/GenBank/DDBJ databases">
        <title>Black Yeasts Isolated from many extreme environments.</title>
        <authorList>
            <person name="Coleine C."/>
            <person name="Stajich J.E."/>
            <person name="Selbmann L."/>
        </authorList>
    </citation>
    <scope>NUCLEOTIDE SEQUENCE [LARGE SCALE GENOMIC DNA]</scope>
    <source>
        <strain evidence="13 14">CCFEE 5885</strain>
    </source>
</reference>
<dbReference type="PANTHER" id="PTHR43069:SF2">
    <property type="entry name" value="FUMARYLACETOACETASE"/>
    <property type="match status" value="1"/>
</dbReference>
<evidence type="ECO:0000259" key="11">
    <source>
        <dbReference type="Pfam" id="PF01557"/>
    </source>
</evidence>
<evidence type="ECO:0000256" key="6">
    <source>
        <dbReference type="ARBA" id="ARBA00022837"/>
    </source>
</evidence>
<evidence type="ECO:0000313" key="13">
    <source>
        <dbReference type="EMBL" id="KAK5095528.1"/>
    </source>
</evidence>
<evidence type="ECO:0000256" key="4">
    <source>
        <dbReference type="ARBA" id="ARBA00022723"/>
    </source>
</evidence>
<dbReference type="InterPro" id="IPR036462">
    <property type="entry name" value="Fumarylacetoacetase_N_sf"/>
</dbReference>
<evidence type="ECO:0000256" key="1">
    <source>
        <dbReference type="ARBA" id="ARBA00004782"/>
    </source>
</evidence>
<sequence>MTPNPFTIHNLPYGIVSTEDNPRPYQAIAYKEFAIDVGTLETHGVFDDIPDYRSGVLNKPSWNAFASLPSHTRLAFRQKLKTYLESTAPNLSDHTIFTPLTQCTMHLPMHTSNYSDFYCSYEHAKNCSDIFGFPISQGWYHLPQVYNGRTSSLAVSGTPITRPCGIFPLEPGAQPTFQAETKLDFELEIGVWIGNPVPRGQRLNVANAKEHIFGLTLLNDWSARQIQFFEMQPLGPFHSKGSLTSVSPWIVPVEALEEVAACPRSYEQYPPVLPHLSWPGAEDRATWDVHVEATLIRDGISYTLSQSNLNELHWTPLQQVTHLGSAGEGLSAGDCFGTGTISSSRGNEKGEKIGLSCIWERQLENARMQSLPDDLHETLLKDGDEVVMSAWCKGQNGEIVFGFGECRGVVMPAPELKEYQK</sequence>
<keyword evidence="8 10" id="KW-0828">Tyrosine catabolism</keyword>
<dbReference type="InterPro" id="IPR005959">
    <property type="entry name" value="Fumarylacetoacetase"/>
</dbReference>
<keyword evidence="4 10" id="KW-0479">Metal-binding</keyword>
<comment type="catalytic activity">
    <reaction evidence="10">
        <text>4-fumarylacetoacetate + H2O = acetoacetate + fumarate + H(+)</text>
        <dbReference type="Rhea" id="RHEA:10244"/>
        <dbReference type="ChEBI" id="CHEBI:13705"/>
        <dbReference type="ChEBI" id="CHEBI:15377"/>
        <dbReference type="ChEBI" id="CHEBI:15378"/>
        <dbReference type="ChEBI" id="CHEBI:18034"/>
        <dbReference type="ChEBI" id="CHEBI:29806"/>
        <dbReference type="EC" id="3.7.1.2"/>
    </reaction>
</comment>
<dbReference type="SUPFAM" id="SSF56529">
    <property type="entry name" value="FAH"/>
    <property type="match status" value="1"/>
</dbReference>
<feature type="domain" description="Fumarylacetoacetase-like C-terminal" evidence="11">
    <location>
        <begin position="114"/>
        <end position="408"/>
    </location>
</feature>
<comment type="caution">
    <text evidence="13">The sequence shown here is derived from an EMBL/GenBank/DDBJ whole genome shotgun (WGS) entry which is preliminary data.</text>
</comment>
<evidence type="ECO:0000256" key="5">
    <source>
        <dbReference type="ARBA" id="ARBA00022801"/>
    </source>
</evidence>
<name>A0ABR0KG24_9EURO</name>
<keyword evidence="5 10" id="KW-0378">Hydrolase</keyword>
<dbReference type="EC" id="3.7.1.2" evidence="3 10"/>
<dbReference type="EMBL" id="JAVRRG010000027">
    <property type="protein sequence ID" value="KAK5095528.1"/>
    <property type="molecule type" value="Genomic_DNA"/>
</dbReference>
<keyword evidence="6 10" id="KW-0106">Calcium</keyword>
<dbReference type="InterPro" id="IPR015377">
    <property type="entry name" value="Fumarylacetoacetase_N"/>
</dbReference>
<organism evidence="13 14">
    <name type="scientific">Lithohypha guttulata</name>
    <dbReference type="NCBI Taxonomy" id="1690604"/>
    <lineage>
        <taxon>Eukaryota</taxon>
        <taxon>Fungi</taxon>
        <taxon>Dikarya</taxon>
        <taxon>Ascomycota</taxon>
        <taxon>Pezizomycotina</taxon>
        <taxon>Eurotiomycetes</taxon>
        <taxon>Chaetothyriomycetidae</taxon>
        <taxon>Chaetothyriales</taxon>
        <taxon>Trichomeriaceae</taxon>
        <taxon>Lithohypha</taxon>
    </lineage>
</organism>
<keyword evidence="7 10" id="KW-0460">Magnesium</keyword>
<evidence type="ECO:0000256" key="7">
    <source>
        <dbReference type="ARBA" id="ARBA00022842"/>
    </source>
</evidence>
<protein>
    <recommendedName>
        <fullName evidence="3 10">Fumarylacetoacetase</fullName>
        <ecNumber evidence="3 10">3.7.1.2</ecNumber>
    </recommendedName>
    <alternativeName>
        <fullName evidence="10">Fumarylacetoacetate hydrolase</fullName>
    </alternativeName>
</protein>
<keyword evidence="14" id="KW-1185">Reference proteome</keyword>
<dbReference type="InterPro" id="IPR011234">
    <property type="entry name" value="Fumarylacetoacetase-like_C"/>
</dbReference>
<dbReference type="Pfam" id="PF09298">
    <property type="entry name" value="FAA_hydrolase_N"/>
    <property type="match status" value="1"/>
</dbReference>
<comment type="pathway">
    <text evidence="1 10">Amino-acid degradation; L-phenylalanine degradation; acetoacetate and fumarate from L-phenylalanine: step 6/6.</text>
</comment>
<dbReference type="Proteomes" id="UP001345013">
    <property type="component" value="Unassembled WGS sequence"/>
</dbReference>
<evidence type="ECO:0000256" key="9">
    <source>
        <dbReference type="ARBA" id="ARBA00023232"/>
    </source>
</evidence>
<dbReference type="PANTHER" id="PTHR43069">
    <property type="entry name" value="FUMARYLACETOACETASE"/>
    <property type="match status" value="1"/>
</dbReference>
<evidence type="ECO:0000256" key="8">
    <source>
        <dbReference type="ARBA" id="ARBA00022878"/>
    </source>
</evidence>
<dbReference type="Gene3D" id="3.90.850.10">
    <property type="entry name" value="Fumarylacetoacetase-like, C-terminal domain"/>
    <property type="match status" value="1"/>
</dbReference>
<proteinExistence type="inferred from homology"/>
<evidence type="ECO:0000256" key="3">
    <source>
        <dbReference type="ARBA" id="ARBA00012094"/>
    </source>
</evidence>
<keyword evidence="9 10" id="KW-0585">Phenylalanine catabolism</keyword>
<evidence type="ECO:0000256" key="2">
    <source>
        <dbReference type="ARBA" id="ARBA00010211"/>
    </source>
</evidence>